<evidence type="ECO:0000313" key="2">
    <source>
        <dbReference type="EMBL" id="MBW0460674.1"/>
    </source>
</evidence>
<organism evidence="2 3">
    <name type="scientific">Austropuccinia psidii MF-1</name>
    <dbReference type="NCBI Taxonomy" id="1389203"/>
    <lineage>
        <taxon>Eukaryota</taxon>
        <taxon>Fungi</taxon>
        <taxon>Dikarya</taxon>
        <taxon>Basidiomycota</taxon>
        <taxon>Pucciniomycotina</taxon>
        <taxon>Pucciniomycetes</taxon>
        <taxon>Pucciniales</taxon>
        <taxon>Sphaerophragmiaceae</taxon>
        <taxon>Austropuccinia</taxon>
    </lineage>
</organism>
<comment type="caution">
    <text evidence="2">The sequence shown here is derived from an EMBL/GenBank/DDBJ whole genome shotgun (WGS) entry which is preliminary data.</text>
</comment>
<gene>
    <name evidence="2" type="ORF">O181_000389</name>
</gene>
<dbReference type="EMBL" id="AVOT02000045">
    <property type="protein sequence ID" value="MBW0460674.1"/>
    <property type="molecule type" value="Genomic_DNA"/>
</dbReference>
<evidence type="ECO:0000313" key="3">
    <source>
        <dbReference type="Proteomes" id="UP000765509"/>
    </source>
</evidence>
<keyword evidence="3" id="KW-1185">Reference proteome</keyword>
<accession>A0A9Q3GAV9</accession>
<protein>
    <submittedName>
        <fullName evidence="2">Uncharacterized protein</fullName>
    </submittedName>
</protein>
<dbReference type="AlphaFoldDB" id="A0A9Q3GAV9"/>
<dbReference type="Proteomes" id="UP000765509">
    <property type="component" value="Unassembled WGS sequence"/>
</dbReference>
<feature type="compositionally biased region" description="Polar residues" evidence="1">
    <location>
        <begin position="47"/>
        <end position="61"/>
    </location>
</feature>
<feature type="region of interest" description="Disordered" evidence="1">
    <location>
        <begin position="1"/>
        <end position="61"/>
    </location>
</feature>
<reference evidence="2" key="1">
    <citation type="submission" date="2021-03" db="EMBL/GenBank/DDBJ databases">
        <title>Draft genome sequence of rust myrtle Austropuccinia psidii MF-1, a brazilian biotype.</title>
        <authorList>
            <person name="Quecine M.C."/>
            <person name="Pachon D.M.R."/>
            <person name="Bonatelli M.L."/>
            <person name="Correr F.H."/>
            <person name="Franceschini L.M."/>
            <person name="Leite T.F."/>
            <person name="Margarido G.R.A."/>
            <person name="Almeida C.A."/>
            <person name="Ferrarezi J.A."/>
            <person name="Labate C.A."/>
        </authorList>
    </citation>
    <scope>NUCLEOTIDE SEQUENCE</scope>
    <source>
        <strain evidence="2">MF-1</strain>
    </source>
</reference>
<sequence length="123" mass="13483">MEPQQTTFKGPGEDCEEEEENSVKEEEPDGTEGIPAPVWASQGTGGPNLSQSNQPVSNQSEPLLLEIMQKLTQIIANLQEVSSPEVSRPPAFKTPSMKTPECFDGTLPFKVRSFIQSCQLIFS</sequence>
<evidence type="ECO:0000256" key="1">
    <source>
        <dbReference type="SAM" id="MobiDB-lite"/>
    </source>
</evidence>
<feature type="compositionally biased region" description="Acidic residues" evidence="1">
    <location>
        <begin position="13"/>
        <end position="30"/>
    </location>
</feature>
<name>A0A9Q3GAV9_9BASI</name>
<proteinExistence type="predicted"/>